<dbReference type="Proteomes" id="UP001651880">
    <property type="component" value="Unassembled WGS sequence"/>
</dbReference>
<protein>
    <submittedName>
        <fullName evidence="9">ABC transporter permease</fullName>
    </submittedName>
</protein>
<dbReference type="CDD" id="cd06261">
    <property type="entry name" value="TM_PBP2"/>
    <property type="match status" value="1"/>
</dbReference>
<feature type="transmembrane region" description="Helical" evidence="7">
    <location>
        <begin position="177"/>
        <end position="197"/>
    </location>
</feature>
<evidence type="ECO:0000256" key="3">
    <source>
        <dbReference type="ARBA" id="ARBA00022475"/>
    </source>
</evidence>
<dbReference type="Gene3D" id="1.10.3720.10">
    <property type="entry name" value="MetI-like"/>
    <property type="match status" value="1"/>
</dbReference>
<feature type="domain" description="ABC transmembrane type-1" evidence="8">
    <location>
        <begin position="95"/>
        <end position="300"/>
    </location>
</feature>
<dbReference type="InterPro" id="IPR000515">
    <property type="entry name" value="MetI-like"/>
</dbReference>
<feature type="transmembrane region" description="Helical" evidence="7">
    <location>
        <begin position="131"/>
        <end position="157"/>
    </location>
</feature>
<evidence type="ECO:0000256" key="7">
    <source>
        <dbReference type="RuleBase" id="RU363032"/>
    </source>
</evidence>
<dbReference type="EMBL" id="JAJEKE010000003">
    <property type="protein sequence ID" value="MCQ1528929.1"/>
    <property type="molecule type" value="Genomic_DNA"/>
</dbReference>
<organism evidence="9 10">
    <name type="scientific">Lutispora saccharofermentans</name>
    <dbReference type="NCBI Taxonomy" id="3024236"/>
    <lineage>
        <taxon>Bacteria</taxon>
        <taxon>Bacillati</taxon>
        <taxon>Bacillota</taxon>
        <taxon>Clostridia</taxon>
        <taxon>Lutisporales</taxon>
        <taxon>Lutisporaceae</taxon>
        <taxon>Lutispora</taxon>
    </lineage>
</organism>
<dbReference type="PANTHER" id="PTHR43163">
    <property type="entry name" value="DIPEPTIDE TRANSPORT SYSTEM PERMEASE PROTEIN DPPB-RELATED"/>
    <property type="match status" value="1"/>
</dbReference>
<dbReference type="InterPro" id="IPR035906">
    <property type="entry name" value="MetI-like_sf"/>
</dbReference>
<sequence length="316" mass="34794">MAKVIFKRLLQAIPTLLVVVTITFILTRMIPGDPITAMVGEQADPAVIEEIRQKLGLNDSYLVQYVRYLKDILKGDFGRSYYYNVPTLDVIADRLPNTLILALMSSLIAIVVGVMLGVISSIKQYSLWDYLFTFLSLLGISLPVFWLGLMLVLVFSVNLGWLPTLGMGSLENGLWDYISHIILPCTCLALIPMASFARTTRASMIETFNNDSIRALRARGISEKSVVLKHALKNALPPIVTVIGMRIAGIFAGAVLTENIFAWPGMGTMISNAIENRDYTLIQAAVLIVAISFVGINLLVDIIYMIINPKVALDGK</sequence>
<evidence type="ECO:0000256" key="4">
    <source>
        <dbReference type="ARBA" id="ARBA00022692"/>
    </source>
</evidence>
<evidence type="ECO:0000313" key="9">
    <source>
        <dbReference type="EMBL" id="MCQ1528929.1"/>
    </source>
</evidence>
<evidence type="ECO:0000256" key="1">
    <source>
        <dbReference type="ARBA" id="ARBA00004651"/>
    </source>
</evidence>
<gene>
    <name evidence="9" type="ORF">LJD61_05130</name>
</gene>
<evidence type="ECO:0000256" key="5">
    <source>
        <dbReference type="ARBA" id="ARBA00022989"/>
    </source>
</evidence>
<evidence type="ECO:0000313" key="10">
    <source>
        <dbReference type="Proteomes" id="UP001651880"/>
    </source>
</evidence>
<keyword evidence="2 7" id="KW-0813">Transport</keyword>
<dbReference type="Pfam" id="PF00528">
    <property type="entry name" value="BPD_transp_1"/>
    <property type="match status" value="1"/>
</dbReference>
<comment type="subcellular location">
    <subcellularLocation>
        <location evidence="1 7">Cell membrane</location>
        <topology evidence="1 7">Multi-pass membrane protein</topology>
    </subcellularLocation>
</comment>
<comment type="similarity">
    <text evidence="7">Belongs to the binding-protein-dependent transport system permease family.</text>
</comment>
<proteinExistence type="inferred from homology"/>
<feature type="transmembrane region" description="Helical" evidence="7">
    <location>
        <begin position="12"/>
        <end position="30"/>
    </location>
</feature>
<keyword evidence="4 7" id="KW-0812">Transmembrane</keyword>
<comment type="caution">
    <text evidence="9">The sequence shown here is derived from an EMBL/GenBank/DDBJ whole genome shotgun (WGS) entry which is preliminary data.</text>
</comment>
<evidence type="ECO:0000259" key="8">
    <source>
        <dbReference type="PROSITE" id="PS50928"/>
    </source>
</evidence>
<keyword evidence="3" id="KW-1003">Cell membrane</keyword>
<accession>A0ABT1NCE7</accession>
<dbReference type="PANTHER" id="PTHR43163:SF2">
    <property type="entry name" value="ABC TRANSPORTER PERMEASE PROTEIN"/>
    <property type="match status" value="1"/>
</dbReference>
<feature type="transmembrane region" description="Helical" evidence="7">
    <location>
        <begin position="99"/>
        <end position="119"/>
    </location>
</feature>
<feature type="transmembrane region" description="Helical" evidence="7">
    <location>
        <begin position="281"/>
        <end position="307"/>
    </location>
</feature>
<dbReference type="RefSeq" id="WP_255226452.1">
    <property type="nucleotide sequence ID" value="NZ_JAJEKE010000003.1"/>
</dbReference>
<dbReference type="SUPFAM" id="SSF161098">
    <property type="entry name" value="MetI-like"/>
    <property type="match status" value="1"/>
</dbReference>
<evidence type="ECO:0000256" key="2">
    <source>
        <dbReference type="ARBA" id="ARBA00022448"/>
    </source>
</evidence>
<evidence type="ECO:0000256" key="6">
    <source>
        <dbReference type="ARBA" id="ARBA00023136"/>
    </source>
</evidence>
<reference evidence="9 10" key="1">
    <citation type="submission" date="2021-10" db="EMBL/GenBank/DDBJ databases">
        <title>Lutispora strain m25 sp. nov., a thermophilic, non-spore-forming bacterium isolated from a lab-scale methanogenic bioreactor digesting anaerobic sludge.</title>
        <authorList>
            <person name="El Houari A."/>
            <person name="Mcdonald J."/>
        </authorList>
    </citation>
    <scope>NUCLEOTIDE SEQUENCE [LARGE SCALE GENOMIC DNA]</scope>
    <source>
        <strain evidence="10">m25</strain>
    </source>
</reference>
<keyword evidence="5 7" id="KW-1133">Transmembrane helix</keyword>
<dbReference type="PROSITE" id="PS50928">
    <property type="entry name" value="ABC_TM1"/>
    <property type="match status" value="1"/>
</dbReference>
<dbReference type="Pfam" id="PF19300">
    <property type="entry name" value="BPD_transp_1_N"/>
    <property type="match status" value="1"/>
</dbReference>
<keyword evidence="6 7" id="KW-0472">Membrane</keyword>
<dbReference type="InterPro" id="IPR045621">
    <property type="entry name" value="BPD_transp_1_N"/>
</dbReference>
<keyword evidence="10" id="KW-1185">Reference proteome</keyword>
<name>A0ABT1NCE7_9FIRM</name>